<evidence type="ECO:0000256" key="2">
    <source>
        <dbReference type="ARBA" id="ARBA00022478"/>
    </source>
</evidence>
<dbReference type="NCBIfam" id="TIGR04567">
    <property type="entry name" value="RNAP_delt_lowGC"/>
    <property type="match status" value="1"/>
</dbReference>
<gene>
    <name evidence="6" type="primary">rpoE</name>
    <name evidence="9" type="ORF">J2S11_001024</name>
</gene>
<reference evidence="9 10" key="1">
    <citation type="submission" date="2023-07" db="EMBL/GenBank/DDBJ databases">
        <title>Genomic Encyclopedia of Type Strains, Phase IV (KMG-IV): sequencing the most valuable type-strain genomes for metagenomic binning, comparative biology and taxonomic classification.</title>
        <authorList>
            <person name="Goeker M."/>
        </authorList>
    </citation>
    <scope>NUCLEOTIDE SEQUENCE [LARGE SCALE GENOMIC DNA]</scope>
    <source>
        <strain evidence="9 10">DSM 12751</strain>
    </source>
</reference>
<dbReference type="RefSeq" id="WP_307391761.1">
    <property type="nucleotide sequence ID" value="NZ_BAAADK010000010.1"/>
</dbReference>
<keyword evidence="2 6" id="KW-0240">DNA-directed RNA polymerase</keyword>
<evidence type="ECO:0000259" key="8">
    <source>
        <dbReference type="PROSITE" id="PS51913"/>
    </source>
</evidence>
<keyword evidence="4 6" id="KW-0548">Nucleotidyltransferase</keyword>
<sequence length="193" mass="22807">MKWKGSAEVSIRDLELETLSEMSMVDIVYHLLKESNKQPMAFHQILDEVMALKGLTDEQKMDVMSRVYTEINIDGRFKALGDNVWGLRSWYPVEQAEEIVITEVKKKSKKKRSDDEDDDIETDEEEADDFDEYDEEEEYDDEEDLDADDLEEVDEDLEDLDEDIEDLGEEIDEDDEDYEDEDEEYDDEEEIDE</sequence>
<dbReference type="InterPro" id="IPR007759">
    <property type="entry name" value="Asxl_HARE-HTH"/>
</dbReference>
<evidence type="ECO:0000256" key="3">
    <source>
        <dbReference type="ARBA" id="ARBA00022679"/>
    </source>
</evidence>
<dbReference type="PROSITE" id="PS51913">
    <property type="entry name" value="HTH_HARE"/>
    <property type="match status" value="1"/>
</dbReference>
<accession>A0ABT9VW78</accession>
<comment type="caution">
    <text evidence="9">The sequence shown here is derived from an EMBL/GenBank/DDBJ whole genome shotgun (WGS) entry which is preliminary data.</text>
</comment>
<comment type="similarity">
    <text evidence="1 6">Belongs to the RpoE family.</text>
</comment>
<evidence type="ECO:0000256" key="1">
    <source>
        <dbReference type="ARBA" id="ARBA00009828"/>
    </source>
</evidence>
<keyword evidence="10" id="KW-1185">Reference proteome</keyword>
<dbReference type="Pfam" id="PF05066">
    <property type="entry name" value="HARE-HTH"/>
    <property type="match status" value="1"/>
</dbReference>
<evidence type="ECO:0000256" key="4">
    <source>
        <dbReference type="ARBA" id="ARBA00022695"/>
    </source>
</evidence>
<keyword evidence="5 6" id="KW-0804">Transcription</keyword>
<evidence type="ECO:0000256" key="6">
    <source>
        <dbReference type="HAMAP-Rule" id="MF_00357"/>
    </source>
</evidence>
<comment type="subunit">
    <text evidence="6">RNAP is composed of a core of 2 alpha, a beta and a beta' subunits. The core is associated with a delta subunit and one of several sigma factors.</text>
</comment>
<dbReference type="InterPro" id="IPR029757">
    <property type="entry name" value="RpoE"/>
</dbReference>
<dbReference type="GO" id="GO:0000428">
    <property type="term" value="C:DNA-directed RNA polymerase complex"/>
    <property type="evidence" value="ECO:0007669"/>
    <property type="project" value="UniProtKB-KW"/>
</dbReference>
<dbReference type="Proteomes" id="UP001235840">
    <property type="component" value="Unassembled WGS sequence"/>
</dbReference>
<name>A0ABT9VW78_9BACI</name>
<evidence type="ECO:0000256" key="5">
    <source>
        <dbReference type="ARBA" id="ARBA00023163"/>
    </source>
</evidence>
<organism evidence="9 10">
    <name type="scientific">Caldalkalibacillus horti</name>
    <dbReference type="NCBI Taxonomy" id="77523"/>
    <lineage>
        <taxon>Bacteria</taxon>
        <taxon>Bacillati</taxon>
        <taxon>Bacillota</taxon>
        <taxon>Bacilli</taxon>
        <taxon>Bacillales</taxon>
        <taxon>Bacillaceae</taxon>
        <taxon>Caldalkalibacillus</taxon>
    </lineage>
</organism>
<dbReference type="HAMAP" id="MF_00357">
    <property type="entry name" value="RNApol_bact_RpoE"/>
    <property type="match status" value="1"/>
</dbReference>
<keyword evidence="3 6" id="KW-0808">Transferase</keyword>
<dbReference type="Gene3D" id="1.10.10.1250">
    <property type="entry name" value="RNA polymerase, subunit delta, N-terminal domain"/>
    <property type="match status" value="1"/>
</dbReference>
<feature type="domain" description="HTH HARE-type" evidence="8">
    <location>
        <begin position="22"/>
        <end position="90"/>
    </location>
</feature>
<proteinExistence type="inferred from homology"/>
<feature type="compositionally biased region" description="Acidic residues" evidence="7">
    <location>
        <begin position="115"/>
        <end position="193"/>
    </location>
</feature>
<feature type="region of interest" description="Disordered" evidence="7">
    <location>
        <begin position="105"/>
        <end position="193"/>
    </location>
</feature>
<protein>
    <recommendedName>
        <fullName evidence="6">Probable DNA-directed RNA polymerase subunit delta</fullName>
    </recommendedName>
    <alternativeName>
        <fullName evidence="6">RNAP delta factor</fullName>
    </alternativeName>
</protein>
<dbReference type="InterPro" id="IPR038087">
    <property type="entry name" value="RNAP_delta_N_dom_sf"/>
</dbReference>
<evidence type="ECO:0000313" key="10">
    <source>
        <dbReference type="Proteomes" id="UP001235840"/>
    </source>
</evidence>
<evidence type="ECO:0000256" key="7">
    <source>
        <dbReference type="SAM" id="MobiDB-lite"/>
    </source>
</evidence>
<comment type="function">
    <text evidence="6">Participates in both the initiation and recycling phases of transcription. In the presence of the delta subunit, RNAP displays an increased specificity of transcription, a decreased affinity for nucleic acids, and an increased efficiency of RNA synthesis because of enhanced recycling.</text>
</comment>
<evidence type="ECO:0000313" key="9">
    <source>
        <dbReference type="EMBL" id="MDQ0165124.1"/>
    </source>
</evidence>
<dbReference type="EMBL" id="JAUSTY010000003">
    <property type="protein sequence ID" value="MDQ0165124.1"/>
    <property type="molecule type" value="Genomic_DNA"/>
</dbReference>